<comment type="caution">
    <text evidence="1">The sequence shown here is derived from an EMBL/GenBank/DDBJ whole genome shotgun (WGS) entry which is preliminary data.</text>
</comment>
<accession>A0A8S3X9U8</accession>
<name>A0A8S3X9U8_PARAO</name>
<protein>
    <submittedName>
        <fullName evidence="1">(apollo) hypothetical protein</fullName>
    </submittedName>
</protein>
<dbReference type="OrthoDB" id="10072016at2759"/>
<keyword evidence="2" id="KW-1185">Reference proteome</keyword>
<dbReference type="EMBL" id="CAJQZP010001037">
    <property type="protein sequence ID" value="CAG5011568.1"/>
    <property type="molecule type" value="Genomic_DNA"/>
</dbReference>
<dbReference type="Proteomes" id="UP000691718">
    <property type="component" value="Unassembled WGS sequence"/>
</dbReference>
<gene>
    <name evidence="1" type="ORF">PAPOLLO_LOCUS15615</name>
</gene>
<proteinExistence type="predicted"/>
<dbReference type="AlphaFoldDB" id="A0A8S3X9U8"/>
<sequence>MRNRRKPGSRRYKDYEDNLLNIAVELVKNKNISSYEAEKQFGIPRRTIANKVKLKHMKKIGSPSRLSKEEEDKIVEALILCGEYGCPLTRFELRMIVHNYLTKNNKLWIFNDKLPGERWVREFLNRHKEKLTLRSTQNIKSSRASKTITEYEEYFENLKKSLVNVKAHNIVNFDETNLTDDPGSQKCIFKREKNIQIRF</sequence>
<evidence type="ECO:0000313" key="2">
    <source>
        <dbReference type="Proteomes" id="UP000691718"/>
    </source>
</evidence>
<reference evidence="1" key="1">
    <citation type="submission" date="2021-04" db="EMBL/GenBank/DDBJ databases">
        <authorList>
            <person name="Tunstrom K."/>
        </authorList>
    </citation>
    <scope>NUCLEOTIDE SEQUENCE</scope>
</reference>
<organism evidence="1 2">
    <name type="scientific">Parnassius apollo</name>
    <name type="common">Apollo butterfly</name>
    <name type="synonym">Papilio apollo</name>
    <dbReference type="NCBI Taxonomy" id="110799"/>
    <lineage>
        <taxon>Eukaryota</taxon>
        <taxon>Metazoa</taxon>
        <taxon>Ecdysozoa</taxon>
        <taxon>Arthropoda</taxon>
        <taxon>Hexapoda</taxon>
        <taxon>Insecta</taxon>
        <taxon>Pterygota</taxon>
        <taxon>Neoptera</taxon>
        <taxon>Endopterygota</taxon>
        <taxon>Lepidoptera</taxon>
        <taxon>Glossata</taxon>
        <taxon>Ditrysia</taxon>
        <taxon>Papilionoidea</taxon>
        <taxon>Papilionidae</taxon>
        <taxon>Parnassiinae</taxon>
        <taxon>Parnassini</taxon>
        <taxon>Parnassius</taxon>
        <taxon>Parnassius</taxon>
    </lineage>
</organism>
<evidence type="ECO:0000313" key="1">
    <source>
        <dbReference type="EMBL" id="CAG5011568.1"/>
    </source>
</evidence>